<proteinExistence type="predicted"/>
<protein>
    <recommendedName>
        <fullName evidence="8">Golgi to ER traffic protein 2</fullName>
    </recommendedName>
</protein>
<dbReference type="PANTHER" id="PTHR28263:SF1">
    <property type="entry name" value="GOLGI TO ER TRAFFIC PROTEIN 2"/>
    <property type="match status" value="1"/>
</dbReference>
<dbReference type="GO" id="GO:0006890">
    <property type="term" value="P:retrograde vesicle-mediated transport, Golgi to endoplasmic reticulum"/>
    <property type="evidence" value="ECO:0007669"/>
    <property type="project" value="TreeGrafter"/>
</dbReference>
<evidence type="ECO:0000256" key="1">
    <source>
        <dbReference type="ARBA" id="ARBA00022692"/>
    </source>
</evidence>
<evidence type="ECO:0008006" key="8">
    <source>
        <dbReference type="Google" id="ProtNLM"/>
    </source>
</evidence>
<name>A0A871RGY5_DEKBR</name>
<evidence type="ECO:0000313" key="6">
    <source>
        <dbReference type="EMBL" id="QOU22998.1"/>
    </source>
</evidence>
<reference evidence="6" key="1">
    <citation type="submission" date="2020-10" db="EMBL/GenBank/DDBJ databases">
        <authorList>
            <person name="Palmer J.M."/>
        </authorList>
    </citation>
    <scope>NUCLEOTIDE SEQUENCE</scope>
    <source>
        <strain evidence="6">UCD 2041</strain>
    </source>
</reference>
<dbReference type="AlphaFoldDB" id="A0A871RGY5"/>
<evidence type="ECO:0000256" key="4">
    <source>
        <dbReference type="SAM" id="MobiDB-lite"/>
    </source>
</evidence>
<dbReference type="KEGG" id="bbrx:BRETT_003188"/>
<keyword evidence="2 5" id="KW-1133">Transmembrane helix</keyword>
<evidence type="ECO:0000256" key="5">
    <source>
        <dbReference type="SAM" id="Phobius"/>
    </source>
</evidence>
<dbReference type="EMBL" id="CP063137">
    <property type="protein sequence ID" value="QOU22998.1"/>
    <property type="molecule type" value="Genomic_DNA"/>
</dbReference>
<feature type="transmembrane region" description="Helical" evidence="5">
    <location>
        <begin position="326"/>
        <end position="348"/>
    </location>
</feature>
<gene>
    <name evidence="6" type="ORF">BRETT_003188</name>
</gene>
<evidence type="ECO:0000256" key="2">
    <source>
        <dbReference type="ARBA" id="ARBA00022989"/>
    </source>
</evidence>
<evidence type="ECO:0000256" key="3">
    <source>
        <dbReference type="ARBA" id="ARBA00023136"/>
    </source>
</evidence>
<dbReference type="InterPro" id="IPR028143">
    <property type="entry name" value="Get2/sif1"/>
</dbReference>
<reference evidence="6" key="2">
    <citation type="journal article" name="BMC Genomics">
        <title>New genome assemblies reveal patterns of domestication and adaptation across Brettanomyces (Dekkera) species.</title>
        <authorList>
            <person name="Roach M.J."/>
            <person name="Borneman A.R."/>
        </authorList>
    </citation>
    <scope>NUCLEOTIDE SEQUENCE</scope>
    <source>
        <strain evidence="6">UCD 2041</strain>
    </source>
</reference>
<evidence type="ECO:0000313" key="7">
    <source>
        <dbReference type="Proteomes" id="UP000663131"/>
    </source>
</evidence>
<sequence>MGLTAAERRRILRERRAKRLASNASDRLKKIAGLNGSEVTGTAVAEQEVSEQNGKDSKNESDLNESVGRNGSLDTEHTEGEFVLPDLSKLNVADPLHRNSSEEDNVIDDEIDETDMDKLMQNIFSKMEHSKQHSDDSSLPSLLPDDFMKTMSSMLKQSAKNGGQGQLPDLASKIQAESHESSVKSATQTKYENDMKRYTEYEITRINVYFTLFRFLAIIAIITIHVAGYTDYTASFENLRPSFQDNKHSFWSRFQFWSNGDMILRDARSSRFWTYFMTLEVIASMLYYSIRSRLPESSPQIITMLIGFIPSRFQGLAHTATRQFDVLLRFITDLAFVIVVMGLLTYFFEKNN</sequence>
<dbReference type="OrthoDB" id="4097053at2759"/>
<organism evidence="6 7">
    <name type="scientific">Dekkera bruxellensis</name>
    <name type="common">Brettanomyces custersii</name>
    <dbReference type="NCBI Taxonomy" id="5007"/>
    <lineage>
        <taxon>Eukaryota</taxon>
        <taxon>Fungi</taxon>
        <taxon>Dikarya</taxon>
        <taxon>Ascomycota</taxon>
        <taxon>Saccharomycotina</taxon>
        <taxon>Pichiomycetes</taxon>
        <taxon>Pichiales</taxon>
        <taxon>Pichiaceae</taxon>
        <taxon>Brettanomyces</taxon>
    </lineage>
</organism>
<feature type="region of interest" description="Disordered" evidence="4">
    <location>
        <begin position="36"/>
        <end position="80"/>
    </location>
</feature>
<dbReference type="PANTHER" id="PTHR28263">
    <property type="entry name" value="GOLGI TO ER TRAFFIC PROTEIN 2"/>
    <property type="match status" value="1"/>
</dbReference>
<keyword evidence="1 5" id="KW-0812">Transmembrane</keyword>
<dbReference type="RefSeq" id="XP_041139491.1">
    <property type="nucleotide sequence ID" value="XM_041281700.1"/>
</dbReference>
<dbReference type="Proteomes" id="UP000663131">
    <property type="component" value="Chromosome 9"/>
</dbReference>
<accession>A0A871RGY5</accession>
<feature type="transmembrane region" description="Helical" evidence="5">
    <location>
        <begin position="272"/>
        <end position="290"/>
    </location>
</feature>
<feature type="transmembrane region" description="Helical" evidence="5">
    <location>
        <begin position="206"/>
        <end position="227"/>
    </location>
</feature>
<dbReference type="Pfam" id="PF08690">
    <property type="entry name" value="GET2"/>
    <property type="match status" value="1"/>
</dbReference>
<dbReference type="GeneID" id="64575112"/>
<keyword evidence="3 5" id="KW-0472">Membrane</keyword>